<dbReference type="Proteomes" id="UP001177898">
    <property type="component" value="Unassembled WGS sequence"/>
</dbReference>
<evidence type="ECO:0000313" key="2">
    <source>
        <dbReference type="EMBL" id="MDQ1851019.1"/>
    </source>
</evidence>
<feature type="transmembrane region" description="Helical" evidence="1">
    <location>
        <begin position="20"/>
        <end position="40"/>
    </location>
</feature>
<organism evidence="2 3">
    <name type="scientific">Bacillus stercoris</name>
    <dbReference type="NCBI Taxonomy" id="2054641"/>
    <lineage>
        <taxon>Bacteria</taxon>
        <taxon>Bacillati</taxon>
        <taxon>Bacillota</taxon>
        <taxon>Bacilli</taxon>
        <taxon>Bacillales</taxon>
        <taxon>Bacillaceae</taxon>
        <taxon>Bacillus</taxon>
    </lineage>
</organism>
<evidence type="ECO:0000256" key="1">
    <source>
        <dbReference type="SAM" id="Phobius"/>
    </source>
</evidence>
<keyword evidence="1" id="KW-1133">Transmembrane helix</keyword>
<reference evidence="2" key="1">
    <citation type="submission" date="2023-08" db="EMBL/GenBank/DDBJ databases">
        <title>Functional annotation and safety assessment of Bacillus stercoris.</title>
        <authorList>
            <person name="Pandit N.T."/>
            <person name="Ahir S.V."/>
            <person name="Chauhan D.A."/>
            <person name="Bose A."/>
            <person name="Dunlap C."/>
            <person name="Doshi J.A."/>
        </authorList>
    </citation>
    <scope>NUCLEOTIDE SEQUENCE</scope>
    <source>
        <strain evidence="2">ZBMF30</strain>
    </source>
</reference>
<dbReference type="RefSeq" id="WP_241777398.1">
    <property type="nucleotide sequence ID" value="NZ_JAVCYS010000002.1"/>
</dbReference>
<dbReference type="EMBL" id="JAVCYS010000002">
    <property type="protein sequence ID" value="MDQ1851019.1"/>
    <property type="molecule type" value="Genomic_DNA"/>
</dbReference>
<keyword evidence="1" id="KW-0812">Transmembrane</keyword>
<protein>
    <submittedName>
        <fullName evidence="2">Uncharacterized protein</fullName>
    </submittedName>
</protein>
<keyword evidence="1" id="KW-0472">Membrane</keyword>
<comment type="caution">
    <text evidence="2">The sequence shown here is derived from an EMBL/GenBank/DDBJ whole genome shotgun (WGS) entry which is preliminary data.</text>
</comment>
<accession>A0ABU0V278</accession>
<evidence type="ECO:0000313" key="3">
    <source>
        <dbReference type="Proteomes" id="UP001177898"/>
    </source>
</evidence>
<keyword evidence="3" id="KW-1185">Reference proteome</keyword>
<proteinExistence type="predicted"/>
<name>A0ABU0V278_9BACI</name>
<sequence length="208" mass="23814">MDHEATGELPLEKPKKTKKVIWIVSVCAVVALIIGGIYGYQVYKKNKKLEQLEAYSKKEESLVTDMTSLGVSSEEIINEVETTWHDVIFNDLHKVNGTYVSDFNDALVQLYAGYEDDGKISDLEDTQKTIEKQIKSMKNHPSEFDDNYDYLLEIYKNVKQLSDLAIEPKGSLETYKQEALDTDNATSSAMDDYDLKKVTFKELKKKYE</sequence>
<gene>
    <name evidence="2" type="ORF">RAQ16_01205</name>
</gene>